<evidence type="ECO:0000256" key="1">
    <source>
        <dbReference type="SAM" id="MobiDB-lite"/>
    </source>
</evidence>
<feature type="compositionally biased region" description="Low complexity" evidence="1">
    <location>
        <begin position="23"/>
        <end position="34"/>
    </location>
</feature>
<proteinExistence type="predicted"/>
<dbReference type="EMBL" id="GL376625">
    <property type="status" value="NOT_ANNOTATED_CDS"/>
    <property type="molecule type" value="Genomic_DNA"/>
</dbReference>
<accession>K3WML3</accession>
<evidence type="ECO:0000313" key="2">
    <source>
        <dbReference type="EnsemblProtists" id="PYU1_T006205"/>
    </source>
</evidence>
<dbReference type="AlphaFoldDB" id="K3WML3"/>
<dbReference type="Proteomes" id="UP000019132">
    <property type="component" value="Unassembled WGS sequence"/>
</dbReference>
<reference evidence="2" key="3">
    <citation type="submission" date="2015-02" db="UniProtKB">
        <authorList>
            <consortium name="EnsemblProtists"/>
        </authorList>
    </citation>
    <scope>IDENTIFICATION</scope>
    <source>
        <strain evidence="2">DAOM BR144</strain>
    </source>
</reference>
<protein>
    <submittedName>
        <fullName evidence="2">Uncharacterized protein</fullName>
    </submittedName>
</protein>
<dbReference type="EnsemblProtists" id="PYU1_T006205">
    <property type="protein sequence ID" value="PYU1_T006205"/>
    <property type="gene ID" value="PYU1_G006193"/>
</dbReference>
<feature type="region of interest" description="Disordered" evidence="1">
    <location>
        <begin position="23"/>
        <end position="61"/>
    </location>
</feature>
<dbReference type="InParanoid" id="K3WML3"/>
<name>K3WML3_GLOUD</name>
<dbReference type="VEuPathDB" id="FungiDB:PYU1_G006193"/>
<sequence length="61" mass="6810">MHPNLRVRHIADHIASTVKIFPSSKSVPSISTPSNASQENQTPNFSVQHPDKLAWRCNPPH</sequence>
<evidence type="ECO:0000313" key="3">
    <source>
        <dbReference type="Proteomes" id="UP000019132"/>
    </source>
</evidence>
<feature type="compositionally biased region" description="Polar residues" evidence="1">
    <location>
        <begin position="35"/>
        <end position="47"/>
    </location>
</feature>
<keyword evidence="3" id="KW-1185">Reference proteome</keyword>
<reference evidence="3" key="1">
    <citation type="journal article" date="2010" name="Genome Biol.">
        <title>Genome sequence of the necrotrophic plant pathogen Pythium ultimum reveals original pathogenicity mechanisms and effector repertoire.</title>
        <authorList>
            <person name="Levesque C.A."/>
            <person name="Brouwer H."/>
            <person name="Cano L."/>
            <person name="Hamilton J.P."/>
            <person name="Holt C."/>
            <person name="Huitema E."/>
            <person name="Raffaele S."/>
            <person name="Robideau G.P."/>
            <person name="Thines M."/>
            <person name="Win J."/>
            <person name="Zerillo M.M."/>
            <person name="Beakes G.W."/>
            <person name="Boore J.L."/>
            <person name="Busam D."/>
            <person name="Dumas B."/>
            <person name="Ferriera S."/>
            <person name="Fuerstenberg S.I."/>
            <person name="Gachon C.M."/>
            <person name="Gaulin E."/>
            <person name="Govers F."/>
            <person name="Grenville-Briggs L."/>
            <person name="Horner N."/>
            <person name="Hostetler J."/>
            <person name="Jiang R.H."/>
            <person name="Johnson J."/>
            <person name="Krajaejun T."/>
            <person name="Lin H."/>
            <person name="Meijer H.J."/>
            <person name="Moore B."/>
            <person name="Morris P."/>
            <person name="Phuntmart V."/>
            <person name="Puiu D."/>
            <person name="Shetty J."/>
            <person name="Stajich J.E."/>
            <person name="Tripathy S."/>
            <person name="Wawra S."/>
            <person name="van West P."/>
            <person name="Whitty B.R."/>
            <person name="Coutinho P.M."/>
            <person name="Henrissat B."/>
            <person name="Martin F."/>
            <person name="Thomas P.D."/>
            <person name="Tyler B.M."/>
            <person name="De Vries R.P."/>
            <person name="Kamoun S."/>
            <person name="Yandell M."/>
            <person name="Tisserat N."/>
            <person name="Buell C.R."/>
        </authorList>
    </citation>
    <scope>NUCLEOTIDE SEQUENCE</scope>
    <source>
        <strain evidence="3">DAOM:BR144</strain>
    </source>
</reference>
<organism evidence="2 3">
    <name type="scientific">Globisporangium ultimum (strain ATCC 200006 / CBS 805.95 / DAOM BR144)</name>
    <name type="common">Pythium ultimum</name>
    <dbReference type="NCBI Taxonomy" id="431595"/>
    <lineage>
        <taxon>Eukaryota</taxon>
        <taxon>Sar</taxon>
        <taxon>Stramenopiles</taxon>
        <taxon>Oomycota</taxon>
        <taxon>Peronosporomycetes</taxon>
        <taxon>Pythiales</taxon>
        <taxon>Pythiaceae</taxon>
        <taxon>Globisporangium</taxon>
    </lineage>
</organism>
<dbReference type="HOGENOM" id="CLU_2929987_0_0_1"/>
<reference evidence="3" key="2">
    <citation type="submission" date="2010-04" db="EMBL/GenBank/DDBJ databases">
        <authorList>
            <person name="Buell R."/>
            <person name="Hamilton J."/>
            <person name="Hostetler J."/>
        </authorList>
    </citation>
    <scope>NUCLEOTIDE SEQUENCE [LARGE SCALE GENOMIC DNA]</scope>
    <source>
        <strain evidence="3">DAOM:BR144</strain>
    </source>
</reference>